<evidence type="ECO:0000313" key="5">
    <source>
        <dbReference type="Proteomes" id="UP000198728"/>
    </source>
</evidence>
<keyword evidence="3" id="KW-1133">Transmembrane helix</keyword>
<keyword evidence="4" id="KW-0282">Flagellum</keyword>
<feature type="compositionally biased region" description="Basic and acidic residues" evidence="2">
    <location>
        <begin position="225"/>
        <end position="237"/>
    </location>
</feature>
<dbReference type="AlphaFoldDB" id="A0A1I1KZ62"/>
<evidence type="ECO:0000256" key="1">
    <source>
        <dbReference type="ARBA" id="ARBA00010690"/>
    </source>
</evidence>
<dbReference type="InterPro" id="IPR006135">
    <property type="entry name" value="T3SS_substrate_exporter"/>
</dbReference>
<name>A0A1I1KZ62_9RHOB</name>
<evidence type="ECO:0000256" key="2">
    <source>
        <dbReference type="SAM" id="MobiDB-lite"/>
    </source>
</evidence>
<accession>A0A1I1KZ62</accession>
<dbReference type="PRINTS" id="PR00950">
    <property type="entry name" value="TYPE3IMSPROT"/>
</dbReference>
<keyword evidence="4" id="KW-0969">Cilium</keyword>
<dbReference type="PANTHER" id="PTHR30531">
    <property type="entry name" value="FLAGELLAR BIOSYNTHETIC PROTEIN FLHB"/>
    <property type="match status" value="1"/>
</dbReference>
<feature type="transmembrane region" description="Helical" evidence="3">
    <location>
        <begin position="155"/>
        <end position="179"/>
    </location>
</feature>
<evidence type="ECO:0000313" key="4">
    <source>
        <dbReference type="EMBL" id="SFC66107.1"/>
    </source>
</evidence>
<dbReference type="EMBL" id="FOLG01000007">
    <property type="protein sequence ID" value="SFC66107.1"/>
    <property type="molecule type" value="Genomic_DNA"/>
</dbReference>
<keyword evidence="4" id="KW-0966">Cell projection</keyword>
<proteinExistence type="inferred from homology"/>
<dbReference type="Gene3D" id="3.40.1690.10">
    <property type="entry name" value="secretion proteins EscU"/>
    <property type="match status" value="1"/>
</dbReference>
<comment type="similarity">
    <text evidence="1">Belongs to the type III secretion exporter family.</text>
</comment>
<dbReference type="OrthoDB" id="9807950at2"/>
<keyword evidence="5" id="KW-1185">Reference proteome</keyword>
<dbReference type="GO" id="GO:0009306">
    <property type="term" value="P:protein secretion"/>
    <property type="evidence" value="ECO:0007669"/>
    <property type="project" value="InterPro"/>
</dbReference>
<feature type="transmembrane region" description="Helical" evidence="3">
    <location>
        <begin position="87"/>
        <end position="112"/>
    </location>
</feature>
<protein>
    <submittedName>
        <fullName evidence="4">Flagellar biosynthetic protein FlhB</fullName>
    </submittedName>
</protein>
<feature type="transmembrane region" description="Helical" evidence="3">
    <location>
        <begin position="191"/>
        <end position="213"/>
    </location>
</feature>
<dbReference type="STRING" id="441112.SAMN04488094_107149"/>
<reference evidence="4 5" key="1">
    <citation type="submission" date="2016-10" db="EMBL/GenBank/DDBJ databases">
        <authorList>
            <person name="de Groot N.N."/>
        </authorList>
    </citation>
    <scope>NUCLEOTIDE SEQUENCE [LARGE SCALE GENOMIC DNA]</scope>
    <source>
        <strain evidence="4 5">DSM 19548</strain>
    </source>
</reference>
<gene>
    <name evidence="4" type="ORF">SAMN04488094_107149</name>
</gene>
<keyword evidence="3" id="KW-0472">Membrane</keyword>
<dbReference type="SUPFAM" id="SSF160544">
    <property type="entry name" value="EscU C-terminal domain-like"/>
    <property type="match status" value="1"/>
</dbReference>
<dbReference type="GO" id="GO:0005886">
    <property type="term" value="C:plasma membrane"/>
    <property type="evidence" value="ECO:0007669"/>
    <property type="project" value="TreeGrafter"/>
</dbReference>
<organism evidence="4 5">
    <name type="scientific">Tropicimonas isoalkanivorans</name>
    <dbReference type="NCBI Taxonomy" id="441112"/>
    <lineage>
        <taxon>Bacteria</taxon>
        <taxon>Pseudomonadati</taxon>
        <taxon>Pseudomonadota</taxon>
        <taxon>Alphaproteobacteria</taxon>
        <taxon>Rhodobacterales</taxon>
        <taxon>Roseobacteraceae</taxon>
        <taxon>Tropicimonas</taxon>
    </lineage>
</organism>
<evidence type="ECO:0000256" key="3">
    <source>
        <dbReference type="SAM" id="Phobius"/>
    </source>
</evidence>
<feature type="region of interest" description="Disordered" evidence="2">
    <location>
        <begin position="1"/>
        <end position="26"/>
    </location>
</feature>
<dbReference type="Proteomes" id="UP000198728">
    <property type="component" value="Unassembled WGS sequence"/>
</dbReference>
<dbReference type="PANTHER" id="PTHR30531:SF12">
    <property type="entry name" value="FLAGELLAR BIOSYNTHETIC PROTEIN FLHB"/>
    <property type="match status" value="1"/>
</dbReference>
<dbReference type="RefSeq" id="WP_093361142.1">
    <property type="nucleotide sequence ID" value="NZ_FOLG01000007.1"/>
</dbReference>
<dbReference type="Pfam" id="PF01312">
    <property type="entry name" value="Bac_export_2"/>
    <property type="match status" value="1"/>
</dbReference>
<keyword evidence="3" id="KW-0812">Transmembrane</keyword>
<dbReference type="InterPro" id="IPR029025">
    <property type="entry name" value="T3SS_substrate_exporter_C"/>
</dbReference>
<sequence length="362" mass="39278">MSGGDDSEKQHEPTQKKLDDARQKGEIPRSNDLTSAVAYAGFLLVALSMGGWVCQRLASFGIAVLRQISEVGPGSGQFAGGLSGRPFVGHVGATVLPIGFVPALAVLIALVARRGLVFAPGKLAPKLSRISPVENAKNKFGRSGLFEFAKSAVKLFLVTSVLALFLKARSTQIAGLLWLEPNVIAAQMAHLALEFLSILVVLLAVIGGLDLLWQSMDHKRRNRMSRKELQDEQKDSEGDPYVKQQRRQRGQEIALNSMLRDVAESTVVIVNPEHYAVALKWSPSYPGPPSCAAKGVDAVAAQIRKAANEAGVPIHRDPPTARTLYATVEIGQEILPEHYRPVSAAIRFADRMRQLARKRALD</sequence>
<feature type="transmembrane region" description="Helical" evidence="3">
    <location>
        <begin position="33"/>
        <end position="53"/>
    </location>
</feature>
<feature type="region of interest" description="Disordered" evidence="2">
    <location>
        <begin position="223"/>
        <end position="248"/>
    </location>
</feature>